<dbReference type="Proteomes" id="UP000177197">
    <property type="component" value="Unassembled WGS sequence"/>
</dbReference>
<comment type="caution">
    <text evidence="2">The sequence shown here is derived from an EMBL/GenBank/DDBJ whole genome shotgun (WGS) entry which is preliminary data.</text>
</comment>
<proteinExistence type="predicted"/>
<dbReference type="AlphaFoldDB" id="A0A1F5CAR1"/>
<evidence type="ECO:0000313" key="3">
    <source>
        <dbReference type="Proteomes" id="UP000177197"/>
    </source>
</evidence>
<evidence type="ECO:0000256" key="1">
    <source>
        <dbReference type="SAM" id="MobiDB-lite"/>
    </source>
</evidence>
<organism evidence="2 3">
    <name type="scientific">Candidatus Azambacteria bacterium RIFCSPLOWO2_02_FULL_44_14</name>
    <dbReference type="NCBI Taxonomy" id="1797306"/>
    <lineage>
        <taxon>Bacteria</taxon>
        <taxon>Candidatus Azamiibacteriota</taxon>
    </lineage>
</organism>
<sequence>MAETSSHKNAKTRGLRGSKTEVQIRGNRRLDAVSPTVAREVERSSGSKSLAKAVRRLNTQTNKKKELLVPTPNLDKAKQVAEKVAKGKILIQNLSRTQRRFVK</sequence>
<dbReference type="EMBL" id="MEYV01000016">
    <property type="protein sequence ID" value="OGD39915.1"/>
    <property type="molecule type" value="Genomic_DNA"/>
</dbReference>
<name>A0A1F5CAR1_9BACT</name>
<protein>
    <submittedName>
        <fullName evidence="2">Uncharacterized protein</fullName>
    </submittedName>
</protein>
<reference evidence="2 3" key="1">
    <citation type="journal article" date="2016" name="Nat. Commun.">
        <title>Thousands of microbial genomes shed light on interconnected biogeochemical processes in an aquifer system.</title>
        <authorList>
            <person name="Anantharaman K."/>
            <person name="Brown C.T."/>
            <person name="Hug L.A."/>
            <person name="Sharon I."/>
            <person name="Castelle C.J."/>
            <person name="Probst A.J."/>
            <person name="Thomas B.C."/>
            <person name="Singh A."/>
            <person name="Wilkins M.J."/>
            <person name="Karaoz U."/>
            <person name="Brodie E.L."/>
            <person name="Williams K.H."/>
            <person name="Hubbard S.S."/>
            <person name="Banfield J.F."/>
        </authorList>
    </citation>
    <scope>NUCLEOTIDE SEQUENCE [LARGE SCALE GENOMIC DNA]</scope>
</reference>
<accession>A0A1F5CAR1</accession>
<gene>
    <name evidence="2" type="ORF">A3I30_01570</name>
</gene>
<evidence type="ECO:0000313" key="2">
    <source>
        <dbReference type="EMBL" id="OGD39915.1"/>
    </source>
</evidence>
<feature type="region of interest" description="Disordered" evidence="1">
    <location>
        <begin position="1"/>
        <end position="49"/>
    </location>
</feature>